<gene>
    <name evidence="2" type="ORF">B0188_02425</name>
</gene>
<dbReference type="CDD" id="cd06532">
    <property type="entry name" value="Glyco_transf_25"/>
    <property type="match status" value="1"/>
</dbReference>
<dbReference type="OrthoDB" id="9816113at2"/>
<evidence type="ECO:0000313" key="2">
    <source>
        <dbReference type="EMBL" id="OOS06193.1"/>
    </source>
</evidence>
<accession>A0A1T0B7L5</accession>
<dbReference type="EMBL" id="MUYB01000009">
    <property type="protein sequence ID" value="OOS06193.1"/>
    <property type="molecule type" value="Genomic_DNA"/>
</dbReference>
<organism evidence="2 3">
    <name type="scientific">[Haemophilus] felis</name>
    <dbReference type="NCBI Taxonomy" id="123822"/>
    <lineage>
        <taxon>Bacteria</taxon>
        <taxon>Pseudomonadati</taxon>
        <taxon>Pseudomonadota</taxon>
        <taxon>Gammaproteobacteria</taxon>
        <taxon>Pasteurellales</taxon>
        <taxon>Pasteurellaceae</taxon>
    </lineage>
</organism>
<dbReference type="InterPro" id="IPR002654">
    <property type="entry name" value="Glyco_trans_25"/>
</dbReference>
<dbReference type="InterPro" id="IPR029044">
    <property type="entry name" value="Nucleotide-diphossugar_trans"/>
</dbReference>
<keyword evidence="3" id="KW-1185">Reference proteome</keyword>
<feature type="domain" description="Glycosyl transferase family 25" evidence="1">
    <location>
        <begin position="2"/>
        <end position="196"/>
    </location>
</feature>
<protein>
    <submittedName>
        <fullName evidence="2">Lsg locus protein 4</fullName>
    </submittedName>
</protein>
<name>A0A1T0B7L5_9PAST</name>
<evidence type="ECO:0000259" key="1">
    <source>
        <dbReference type="Pfam" id="PF01755"/>
    </source>
</evidence>
<sequence>MQKFLLSLDKDQARRDLFFTQADTQDFSVFRAYNTMQEEWESLATQFDLDAFEQRYRRGATKGEIGCTLSHLGIYQQIAQNDQIAPQDYVLICEDDALLAEDFQHNLNLLLQQNPKADIVLLGQSKIKQFNHIELEINFPTTFRFLSTPIEQGKYVYAYPYEPYFAGTVAYLIRKSAVCKFLDYTATQKPFWLADDFILFQQLFQMEALVVRPLLVIENPSLTSNLAEQRDVSAVNSGFMLKLAKYPLKKLLAFIRNFQ</sequence>
<comment type="caution">
    <text evidence="2">The sequence shown here is derived from an EMBL/GenBank/DDBJ whole genome shotgun (WGS) entry which is preliminary data.</text>
</comment>
<dbReference type="Pfam" id="PF01755">
    <property type="entry name" value="Glyco_transf_25"/>
    <property type="match status" value="1"/>
</dbReference>
<proteinExistence type="predicted"/>
<dbReference type="Proteomes" id="UP000190023">
    <property type="component" value="Unassembled WGS sequence"/>
</dbReference>
<dbReference type="AlphaFoldDB" id="A0A1T0B7L5"/>
<dbReference type="STRING" id="123822.B0188_02425"/>
<reference evidence="2 3" key="1">
    <citation type="submission" date="2017-02" db="EMBL/GenBank/DDBJ databases">
        <title>Draft genome sequence of Haemophilus felis CCUG 31170 type strain.</title>
        <authorList>
            <person name="Engstrom-Jakobsson H."/>
            <person name="Salva-Serra F."/>
            <person name="Thorell K."/>
            <person name="Gonzales-Siles L."/>
            <person name="Karlsson R."/>
            <person name="Boulund F."/>
            <person name="Engstrand L."/>
            <person name="Kristiansson E."/>
            <person name="Moore E."/>
        </authorList>
    </citation>
    <scope>NUCLEOTIDE SEQUENCE [LARGE SCALE GENOMIC DNA]</scope>
    <source>
        <strain evidence="2 3">CCUG 31170</strain>
    </source>
</reference>
<evidence type="ECO:0000313" key="3">
    <source>
        <dbReference type="Proteomes" id="UP000190023"/>
    </source>
</evidence>
<dbReference type="SUPFAM" id="SSF53448">
    <property type="entry name" value="Nucleotide-diphospho-sugar transferases"/>
    <property type="match status" value="1"/>
</dbReference>